<feature type="domain" description="Ionotropic glutamate receptor C-terminal" evidence="19">
    <location>
        <begin position="493"/>
        <end position="855"/>
    </location>
</feature>
<dbReference type="InterPro" id="IPR001508">
    <property type="entry name" value="Iono_Glu_rcpt_met"/>
</dbReference>
<dbReference type="PANTHER" id="PTHR18966">
    <property type="entry name" value="IONOTROPIC GLUTAMATE RECEPTOR"/>
    <property type="match status" value="1"/>
</dbReference>
<keyword evidence="22" id="KW-1185">Reference proteome</keyword>
<organism evidence="21 22">
    <name type="scientific">Orchesella cincta</name>
    <name type="common">Springtail</name>
    <name type="synonym">Podura cincta</name>
    <dbReference type="NCBI Taxonomy" id="48709"/>
    <lineage>
        <taxon>Eukaryota</taxon>
        <taxon>Metazoa</taxon>
        <taxon>Ecdysozoa</taxon>
        <taxon>Arthropoda</taxon>
        <taxon>Hexapoda</taxon>
        <taxon>Collembola</taxon>
        <taxon>Entomobryomorpha</taxon>
        <taxon>Entomobryoidea</taxon>
        <taxon>Orchesellidae</taxon>
        <taxon>Orchesellinae</taxon>
        <taxon>Orchesella</taxon>
    </lineage>
</organism>
<evidence type="ECO:0000313" key="21">
    <source>
        <dbReference type="EMBL" id="ODN02749.1"/>
    </source>
</evidence>
<feature type="transmembrane region" description="Helical" evidence="18">
    <location>
        <begin position="686"/>
        <end position="709"/>
    </location>
</feature>
<dbReference type="SUPFAM" id="SSF53822">
    <property type="entry name" value="Periplasmic binding protein-like I"/>
    <property type="match status" value="1"/>
</dbReference>
<dbReference type="Proteomes" id="UP000094527">
    <property type="component" value="Unassembled WGS sequence"/>
</dbReference>
<evidence type="ECO:0000313" key="22">
    <source>
        <dbReference type="Proteomes" id="UP000094527"/>
    </source>
</evidence>
<evidence type="ECO:0000256" key="8">
    <source>
        <dbReference type="ARBA" id="ARBA00023065"/>
    </source>
</evidence>
<keyword evidence="9 18" id="KW-0472">Membrane</keyword>
<evidence type="ECO:0000256" key="11">
    <source>
        <dbReference type="ARBA" id="ARBA00023180"/>
    </source>
</evidence>
<evidence type="ECO:0000256" key="7">
    <source>
        <dbReference type="ARBA" id="ARBA00023018"/>
    </source>
</evidence>
<keyword evidence="13" id="KW-1071">Ligand-gated ion channel</keyword>
<evidence type="ECO:0000256" key="4">
    <source>
        <dbReference type="ARBA" id="ARBA00022475"/>
    </source>
</evidence>
<dbReference type="Pfam" id="PF01094">
    <property type="entry name" value="ANF_receptor"/>
    <property type="match status" value="1"/>
</dbReference>
<gene>
    <name evidence="21" type="ORF">Ocin01_03902</name>
</gene>
<reference evidence="21 22" key="1">
    <citation type="journal article" date="2016" name="Genome Biol. Evol.">
        <title>Gene Family Evolution Reflects Adaptation to Soil Environmental Stressors in the Genome of the Collembolan Orchesella cincta.</title>
        <authorList>
            <person name="Faddeeva-Vakhrusheva A."/>
            <person name="Derks M.F."/>
            <person name="Anvar S.Y."/>
            <person name="Agamennone V."/>
            <person name="Suring W."/>
            <person name="Smit S."/>
            <person name="van Straalen N.M."/>
            <person name="Roelofs D."/>
        </authorList>
    </citation>
    <scope>NUCLEOTIDE SEQUENCE [LARGE SCALE GENOMIC DNA]</scope>
    <source>
        <tissue evidence="21">Mixed pool</tissue>
    </source>
</reference>
<evidence type="ECO:0000256" key="13">
    <source>
        <dbReference type="ARBA" id="ARBA00023286"/>
    </source>
</evidence>
<keyword evidence="4" id="KW-1003">Cell membrane</keyword>
<dbReference type="PRINTS" id="PR00177">
    <property type="entry name" value="NMDARECEPTOR"/>
</dbReference>
<dbReference type="InterPro" id="IPR001320">
    <property type="entry name" value="Iontro_rcpt_C"/>
</dbReference>
<evidence type="ECO:0000256" key="18">
    <source>
        <dbReference type="SAM" id="Phobius"/>
    </source>
</evidence>
<dbReference type="OrthoDB" id="5984008at2759"/>
<dbReference type="EMBL" id="LJIJ01000096">
    <property type="protein sequence ID" value="ODN02749.1"/>
    <property type="molecule type" value="Genomic_DNA"/>
</dbReference>
<dbReference type="InterPro" id="IPR001828">
    <property type="entry name" value="ANF_lig-bd_rcpt"/>
</dbReference>
<keyword evidence="10 21" id="KW-0675">Receptor</keyword>
<sequence length="1142" mass="129543">MILPHSIFHRKDYLKSINVALTNFKPKNGTEEMFSRFFNLDPLKHVLVRLITISPSPQDILSTLCEAFLTSNVSAIIYLTNIEKYTTSTAASQYFLQLAGYLGLPVIAWNADNSGFQRRATSSSDYNSEMVLQMAPAIHHQAAAMLSILTRYNWHQFAIVTSQIAGHDDFVQAVRDKVVESQFKFKFVELANVLVVTEQDLFPLVDSEARILLLYCTKEEAKWIMRAATLFGLTGAKYVWIVTQSVIGDSLTLTDVSYQEKESQELPVGMLGVHFNTTIEALKAEISNSLRVFANGVLDFRNDARNHRITLTPNVSCDGQGEYAKWREGDHFYRALRNVTIEYPDVSRPPLRFNPDGTIMNVELQIMNLRPTSGISEKNLAWEQVETVLFRFFSIFNTLNRAVLGLQIGSWHSWKKDDEDTQLDIKDIIWPGKSHKPPDGVPEKFHLKITFLEEAPYIRMTDPDPITGRCSPDRGSLCRINNNSQVDYQHGPQSRSSNNTVENLAFLSNCTNCRCCSGFNIDLLVKFAEDIGFTYDLIRVADSKWGTYVGHKWNGLIGELINRKADVALASLMINSEREAVVDFSVPFMDSGIAIMTAKRTGIISPTAFLEPFDASLWFLVCVVGIQVYSLFIFLFEWLSPLGFDMKKYPSPGSRFSFFRSCWLVWARLFQASVHVDPPRGFTAKFVVHVWSMFAVVFLATYTANLAVFMITREETHQFVGIHDQRLSNPMSIKPSMKFATVMNTHTGSLLAKHHPDMFVHMKQFNVATVSEGVNAVRRQELDAFIYDGPVLQYEVLQDTSETCKLLIEGSWYAHTGYGIAFPRNSKYLPLFNKLLMEYKENGDLERLRRYYFTGPCAAEQGRQSQPTTTVAKFNTFGTGPLALEQFLSVFLLLGIGVLVGTVFVFCERAYANCIVSRVFDNSDQSQKKPVNVAENKNKKPPPACLQLLSQNMGLPYSRTFYRAHKRDSNIKLLDHITSSFTIYDNPTTQHTITDYYHGFLESFVLRKMITCNDPICQRNFVKLENELKKCLIRLRQIENWGRLYDLNEIGRRSTIKQSSNALMRTRISTIERNHDEIVGKRICGDYSDYSIFSGTAGGVAVVSAAGERNRVFRDQVIGGKNNDNEEIGNQIIKVAEIETVL</sequence>
<dbReference type="GO" id="GO:0015276">
    <property type="term" value="F:ligand-gated monoatomic ion channel activity"/>
    <property type="evidence" value="ECO:0007669"/>
    <property type="project" value="InterPro"/>
</dbReference>
<keyword evidence="11" id="KW-0325">Glycoprotein</keyword>
<evidence type="ECO:0000256" key="14">
    <source>
        <dbReference type="ARBA" id="ARBA00023303"/>
    </source>
</evidence>
<comment type="similarity">
    <text evidence="2">Belongs to the glutamate-gated ion channel (TC 1.A.10.1) family.</text>
</comment>
<evidence type="ECO:0000259" key="20">
    <source>
        <dbReference type="SMART" id="SM00918"/>
    </source>
</evidence>
<evidence type="ECO:0000256" key="16">
    <source>
        <dbReference type="PIRSR" id="PIRSR601508-1"/>
    </source>
</evidence>
<dbReference type="SUPFAM" id="SSF53850">
    <property type="entry name" value="Periplasmic binding protein-like II"/>
    <property type="match status" value="1"/>
</dbReference>
<evidence type="ECO:0000256" key="12">
    <source>
        <dbReference type="ARBA" id="ARBA00023257"/>
    </source>
</evidence>
<dbReference type="Gene3D" id="3.40.50.2300">
    <property type="match status" value="2"/>
</dbReference>
<dbReference type="InterPro" id="IPR028082">
    <property type="entry name" value="Peripla_BP_I"/>
</dbReference>
<evidence type="ECO:0000256" key="15">
    <source>
        <dbReference type="ARBA" id="ARBA00034100"/>
    </source>
</evidence>
<evidence type="ECO:0000256" key="6">
    <source>
        <dbReference type="ARBA" id="ARBA00022989"/>
    </source>
</evidence>
<keyword evidence="17" id="KW-1015">Disulfide bond</keyword>
<dbReference type="Pfam" id="PF00060">
    <property type="entry name" value="Lig_chan"/>
    <property type="match status" value="1"/>
</dbReference>
<dbReference type="Gene3D" id="3.40.190.10">
    <property type="entry name" value="Periplasmic binding protein-like II"/>
    <property type="match status" value="2"/>
</dbReference>
<dbReference type="AlphaFoldDB" id="A0A1D2NBX6"/>
<dbReference type="SMART" id="SM00918">
    <property type="entry name" value="Lig_chan-Glu_bd"/>
    <property type="match status" value="1"/>
</dbReference>
<dbReference type="InterPro" id="IPR019594">
    <property type="entry name" value="Glu/Gly-bd"/>
</dbReference>
<comment type="caution">
    <text evidence="21">The sequence shown here is derived from an EMBL/GenBank/DDBJ whole genome shotgun (WGS) entry which is preliminary data.</text>
</comment>
<accession>A0A1D2NBX6</accession>
<evidence type="ECO:0000259" key="19">
    <source>
        <dbReference type="SMART" id="SM00079"/>
    </source>
</evidence>
<dbReference type="FunFam" id="3.40.190.10:FF:000157">
    <property type="entry name" value="Glutamate receptor ionotropic, NMDA 2B"/>
    <property type="match status" value="1"/>
</dbReference>
<name>A0A1D2NBX6_ORCCI</name>
<keyword evidence="5 18" id="KW-0812">Transmembrane</keyword>
<feature type="transmembrane region" description="Helical" evidence="18">
    <location>
        <begin position="887"/>
        <end position="906"/>
    </location>
</feature>
<evidence type="ECO:0000256" key="3">
    <source>
        <dbReference type="ARBA" id="ARBA00022448"/>
    </source>
</evidence>
<feature type="binding site" evidence="16">
    <location>
        <position position="747"/>
    </location>
    <ligand>
        <name>L-glutamate</name>
        <dbReference type="ChEBI" id="CHEBI:29985"/>
    </ligand>
</feature>
<evidence type="ECO:0000256" key="10">
    <source>
        <dbReference type="ARBA" id="ARBA00023170"/>
    </source>
</evidence>
<evidence type="ECO:0000256" key="2">
    <source>
        <dbReference type="ARBA" id="ARBA00008685"/>
    </source>
</evidence>
<feature type="transmembrane region" description="Helical" evidence="18">
    <location>
        <begin position="615"/>
        <end position="636"/>
    </location>
</feature>
<feature type="binding site" evidence="16">
    <location>
        <position position="578"/>
    </location>
    <ligand>
        <name>L-glutamate</name>
        <dbReference type="ChEBI" id="CHEBI:29985"/>
    </ligand>
</feature>
<dbReference type="InterPro" id="IPR015683">
    <property type="entry name" value="Ionotropic_Glu_rcpt"/>
</dbReference>
<dbReference type="SMART" id="SM00079">
    <property type="entry name" value="PBPe"/>
    <property type="match status" value="1"/>
</dbReference>
<proteinExistence type="inferred from homology"/>
<evidence type="ECO:0000256" key="17">
    <source>
        <dbReference type="PIRSR" id="PIRSR601508-3"/>
    </source>
</evidence>
<evidence type="ECO:0000256" key="5">
    <source>
        <dbReference type="ARBA" id="ARBA00022692"/>
    </source>
</evidence>
<keyword evidence="7" id="KW-0770">Synapse</keyword>
<dbReference type="Pfam" id="PF10613">
    <property type="entry name" value="Lig_chan-Glu_bd"/>
    <property type="match status" value="1"/>
</dbReference>
<dbReference type="GO" id="GO:0038023">
    <property type="term" value="F:signaling receptor activity"/>
    <property type="evidence" value="ECO:0007669"/>
    <property type="project" value="InterPro"/>
</dbReference>
<keyword evidence="8" id="KW-0406">Ion transport</keyword>
<dbReference type="STRING" id="48709.A0A1D2NBX6"/>
<keyword evidence="6 18" id="KW-1133">Transmembrane helix</keyword>
<keyword evidence="3" id="KW-0813">Transport</keyword>
<feature type="binding site" evidence="16">
    <location>
        <position position="788"/>
    </location>
    <ligand>
        <name>L-glutamate</name>
        <dbReference type="ChEBI" id="CHEBI:29985"/>
    </ligand>
</feature>
<feature type="disulfide bond" evidence="17">
    <location>
        <begin position="804"/>
        <end position="857"/>
    </location>
</feature>
<keyword evidence="14" id="KW-0407">Ion channel</keyword>
<keyword evidence="12" id="KW-0628">Postsynaptic cell membrane</keyword>
<dbReference type="OMA" id="WIVPEIV"/>
<protein>
    <submittedName>
        <fullName evidence="21">Glutamate receptor ionotropic, NMDA 2B</fullName>
    </submittedName>
</protein>
<feature type="domain" description="Ionotropic glutamate receptor L-glutamate and glycine-binding" evidence="20">
    <location>
        <begin position="505"/>
        <end position="562"/>
    </location>
</feature>
<evidence type="ECO:0000256" key="1">
    <source>
        <dbReference type="ARBA" id="ARBA00004651"/>
    </source>
</evidence>
<evidence type="ECO:0000256" key="9">
    <source>
        <dbReference type="ARBA" id="ARBA00023136"/>
    </source>
</evidence>
<comment type="subcellular location">
    <subcellularLocation>
        <location evidence="1">Cell membrane</location>
        <topology evidence="1">Multi-pass membrane protein</topology>
    </subcellularLocation>
    <subcellularLocation>
        <location evidence="15">Postsynaptic cell membrane</location>
    </subcellularLocation>
</comment>
<dbReference type="GO" id="GO:0045211">
    <property type="term" value="C:postsynaptic membrane"/>
    <property type="evidence" value="ECO:0007669"/>
    <property type="project" value="UniProtKB-SubCell"/>
</dbReference>